<dbReference type="InterPro" id="IPR019257">
    <property type="entry name" value="MeTrfase_dom"/>
</dbReference>
<evidence type="ECO:0000313" key="2">
    <source>
        <dbReference type="EMBL" id="NKY58298.1"/>
    </source>
</evidence>
<dbReference type="InterPro" id="IPR029063">
    <property type="entry name" value="SAM-dependent_MTases_sf"/>
</dbReference>
<evidence type="ECO:0000313" key="3">
    <source>
        <dbReference type="Proteomes" id="UP000570678"/>
    </source>
</evidence>
<reference evidence="2 3" key="1">
    <citation type="submission" date="2020-04" db="EMBL/GenBank/DDBJ databases">
        <title>MicrobeNet Type strains.</title>
        <authorList>
            <person name="Nicholson A.C."/>
        </authorList>
    </citation>
    <scope>NUCLEOTIDE SEQUENCE [LARGE SCALE GENOMIC DNA]</scope>
    <source>
        <strain evidence="2 3">JCM 3332</strain>
    </source>
</reference>
<dbReference type="PIRSF" id="PIRSF018005">
    <property type="entry name" value="UCP018005"/>
    <property type="match status" value="1"/>
</dbReference>
<dbReference type="EMBL" id="JAAXOT010000009">
    <property type="protein sequence ID" value="NKY58298.1"/>
    <property type="molecule type" value="Genomic_DNA"/>
</dbReference>
<dbReference type="AlphaFoldDB" id="A0A846YM34"/>
<organism evidence="2 3">
    <name type="scientific">Nocardia flavorosea</name>
    <dbReference type="NCBI Taxonomy" id="53429"/>
    <lineage>
        <taxon>Bacteria</taxon>
        <taxon>Bacillati</taxon>
        <taxon>Actinomycetota</taxon>
        <taxon>Actinomycetes</taxon>
        <taxon>Mycobacteriales</taxon>
        <taxon>Nocardiaceae</taxon>
        <taxon>Nocardia</taxon>
    </lineage>
</organism>
<dbReference type="InterPro" id="IPR017804">
    <property type="entry name" value="MeTrfase_EgtD-like"/>
</dbReference>
<keyword evidence="3" id="KW-1185">Reference proteome</keyword>
<dbReference type="GO" id="GO:0008168">
    <property type="term" value="F:methyltransferase activity"/>
    <property type="evidence" value="ECO:0007669"/>
    <property type="project" value="InterPro"/>
</dbReference>
<dbReference type="Gene3D" id="3.40.50.150">
    <property type="entry name" value="Vaccinia Virus protein VP39"/>
    <property type="match status" value="1"/>
</dbReference>
<dbReference type="Proteomes" id="UP000570678">
    <property type="component" value="Unassembled WGS sequence"/>
</dbReference>
<dbReference type="SUPFAM" id="SSF53335">
    <property type="entry name" value="S-adenosyl-L-methionine-dependent methyltransferases"/>
    <property type="match status" value="1"/>
</dbReference>
<accession>A0A846YM34</accession>
<dbReference type="Pfam" id="PF10017">
    <property type="entry name" value="Methyltransf_33"/>
    <property type="match status" value="1"/>
</dbReference>
<dbReference type="RefSeq" id="WP_062979097.1">
    <property type="nucleotide sequence ID" value="NZ_JAAXOT010000009.1"/>
</dbReference>
<proteinExistence type="predicted"/>
<gene>
    <name evidence="2" type="ORF">HGA15_19575</name>
</gene>
<feature type="domain" description="Histidine-specific methyltransferase SAM-dependent" evidence="1">
    <location>
        <begin position="22"/>
        <end position="192"/>
    </location>
</feature>
<name>A0A846YM34_9NOCA</name>
<sequence length="322" mass="36656">MRTQIQPKPGFYQHLTAQQVTDLVESLVKHQELPRQYGYVGTGAQDWDQQATGELFLARTRLLDANRSYLSELISRHERWDVIDLGAGNGWPARQILSWLMDAGRMGRYAATDISADMLQIAERNIGTWFDGQIPYEGHIIDLARQRLTDHIGHDGYTARLVLHFGNTLFNLRDCDQAFRMVRGSMTADDFLIQDRYIETPQDFLARVADNVDSAPRLPPTQRFLVDLLGINEDLYTIETGYDPLRGERFKRIRLTTSASIHFDTGPVVDLDEGESLLLNRDPIYRPVELLAKLGEHGFTTIHTFQSDDDKRPLLLTVSVAA</sequence>
<evidence type="ECO:0000259" key="1">
    <source>
        <dbReference type="Pfam" id="PF10017"/>
    </source>
</evidence>
<comment type="caution">
    <text evidence="2">The sequence shown here is derived from an EMBL/GenBank/DDBJ whole genome shotgun (WGS) entry which is preliminary data.</text>
</comment>
<protein>
    <recommendedName>
        <fullName evidence="1">Histidine-specific methyltransferase SAM-dependent domain-containing protein</fullName>
    </recommendedName>
</protein>